<proteinExistence type="predicted"/>
<sequence length="42" mass="4862">MNQNNSLTVLIFFQNNLSNNGKRLPLINEKIYPYPQILTALI</sequence>
<accession>A0A381UJV6</accession>
<organism evidence="1">
    <name type="scientific">marine metagenome</name>
    <dbReference type="NCBI Taxonomy" id="408172"/>
    <lineage>
        <taxon>unclassified sequences</taxon>
        <taxon>metagenomes</taxon>
        <taxon>ecological metagenomes</taxon>
    </lineage>
</organism>
<protein>
    <submittedName>
        <fullName evidence="1">Uncharacterized protein</fullName>
    </submittedName>
</protein>
<gene>
    <name evidence="1" type="ORF">METZ01_LOCUS79927</name>
</gene>
<dbReference type="EMBL" id="UINC01006363">
    <property type="protein sequence ID" value="SVA27073.1"/>
    <property type="molecule type" value="Genomic_DNA"/>
</dbReference>
<name>A0A381UJV6_9ZZZZ</name>
<reference evidence="1" key="1">
    <citation type="submission" date="2018-05" db="EMBL/GenBank/DDBJ databases">
        <authorList>
            <person name="Lanie J.A."/>
            <person name="Ng W.-L."/>
            <person name="Kazmierczak K.M."/>
            <person name="Andrzejewski T.M."/>
            <person name="Davidsen T.M."/>
            <person name="Wayne K.J."/>
            <person name="Tettelin H."/>
            <person name="Glass J.I."/>
            <person name="Rusch D."/>
            <person name="Podicherti R."/>
            <person name="Tsui H.-C.T."/>
            <person name="Winkler M.E."/>
        </authorList>
    </citation>
    <scope>NUCLEOTIDE SEQUENCE</scope>
</reference>
<evidence type="ECO:0000313" key="1">
    <source>
        <dbReference type="EMBL" id="SVA27073.1"/>
    </source>
</evidence>
<dbReference type="AlphaFoldDB" id="A0A381UJV6"/>